<feature type="domain" description="C2H2-type" evidence="8">
    <location>
        <begin position="74"/>
        <end position="101"/>
    </location>
</feature>
<evidence type="ECO:0000313" key="10">
    <source>
        <dbReference type="Proteomes" id="UP000192247"/>
    </source>
</evidence>
<dbReference type="PROSITE" id="PS00028">
    <property type="entry name" value="ZINC_FINGER_C2H2_1"/>
    <property type="match status" value="2"/>
</dbReference>
<comment type="caution">
    <text evidence="9">The sequence shown here is derived from an EMBL/GenBank/DDBJ whole genome shotgun (WGS) entry which is preliminary data.</text>
</comment>
<dbReference type="STRING" id="418985.A0A1V9X7A8"/>
<keyword evidence="3" id="KW-0677">Repeat</keyword>
<feature type="domain" description="C2H2-type" evidence="8">
    <location>
        <begin position="170"/>
        <end position="198"/>
    </location>
</feature>
<protein>
    <submittedName>
        <fullName evidence="9">Zinc finger protein-like</fullName>
    </submittedName>
</protein>
<accession>A0A1V9X7A8</accession>
<dbReference type="PANTHER" id="PTHR24376:SF235">
    <property type="entry name" value="C2H2-TYPE DOMAIN-CONTAINING PROTEIN"/>
    <property type="match status" value="1"/>
</dbReference>
<keyword evidence="5" id="KW-0862">Zinc</keyword>
<keyword evidence="6" id="KW-0539">Nucleus</keyword>
<dbReference type="PANTHER" id="PTHR24376">
    <property type="entry name" value="ZINC FINGER PROTEIN"/>
    <property type="match status" value="1"/>
</dbReference>
<dbReference type="InterPro" id="IPR036236">
    <property type="entry name" value="Znf_C2H2_sf"/>
</dbReference>
<dbReference type="SMART" id="SM00355">
    <property type="entry name" value="ZnF_C2H2"/>
    <property type="match status" value="7"/>
</dbReference>
<dbReference type="Gene3D" id="3.30.160.60">
    <property type="entry name" value="Classic Zinc Finger"/>
    <property type="match status" value="2"/>
</dbReference>
<evidence type="ECO:0000259" key="8">
    <source>
        <dbReference type="PROSITE" id="PS50157"/>
    </source>
</evidence>
<feature type="domain" description="C2H2-type" evidence="8">
    <location>
        <begin position="19"/>
        <end position="46"/>
    </location>
</feature>
<dbReference type="OrthoDB" id="7973081at2759"/>
<evidence type="ECO:0000256" key="4">
    <source>
        <dbReference type="ARBA" id="ARBA00022771"/>
    </source>
</evidence>
<evidence type="ECO:0000313" key="9">
    <source>
        <dbReference type="EMBL" id="OQR69469.1"/>
    </source>
</evidence>
<evidence type="ECO:0000256" key="1">
    <source>
        <dbReference type="ARBA" id="ARBA00004123"/>
    </source>
</evidence>
<keyword evidence="2" id="KW-0479">Metal-binding</keyword>
<dbReference type="SUPFAM" id="SSF57667">
    <property type="entry name" value="beta-beta-alpha zinc fingers"/>
    <property type="match status" value="2"/>
</dbReference>
<proteinExistence type="predicted"/>
<dbReference type="InParanoid" id="A0A1V9X7A8"/>
<dbReference type="InterPro" id="IPR013087">
    <property type="entry name" value="Znf_C2H2_type"/>
</dbReference>
<dbReference type="GO" id="GO:0001228">
    <property type="term" value="F:DNA-binding transcription activator activity, RNA polymerase II-specific"/>
    <property type="evidence" value="ECO:0007669"/>
    <property type="project" value="TreeGrafter"/>
</dbReference>
<organism evidence="9 10">
    <name type="scientific">Tropilaelaps mercedesae</name>
    <dbReference type="NCBI Taxonomy" id="418985"/>
    <lineage>
        <taxon>Eukaryota</taxon>
        <taxon>Metazoa</taxon>
        <taxon>Ecdysozoa</taxon>
        <taxon>Arthropoda</taxon>
        <taxon>Chelicerata</taxon>
        <taxon>Arachnida</taxon>
        <taxon>Acari</taxon>
        <taxon>Parasitiformes</taxon>
        <taxon>Mesostigmata</taxon>
        <taxon>Gamasina</taxon>
        <taxon>Dermanyssoidea</taxon>
        <taxon>Laelapidae</taxon>
        <taxon>Tropilaelaps</taxon>
    </lineage>
</organism>
<evidence type="ECO:0000256" key="7">
    <source>
        <dbReference type="PROSITE-ProRule" id="PRU00042"/>
    </source>
</evidence>
<evidence type="ECO:0000256" key="5">
    <source>
        <dbReference type="ARBA" id="ARBA00022833"/>
    </source>
</evidence>
<comment type="subcellular location">
    <subcellularLocation>
        <location evidence="1">Nucleus</location>
    </subcellularLocation>
</comment>
<dbReference type="Pfam" id="PF00096">
    <property type="entry name" value="zf-C2H2"/>
    <property type="match status" value="1"/>
</dbReference>
<evidence type="ECO:0000256" key="2">
    <source>
        <dbReference type="ARBA" id="ARBA00022723"/>
    </source>
</evidence>
<dbReference type="Proteomes" id="UP000192247">
    <property type="component" value="Unassembled WGS sequence"/>
</dbReference>
<reference evidence="9 10" key="1">
    <citation type="journal article" date="2017" name="Gigascience">
        <title>Draft genome of the honey bee ectoparasitic mite, Tropilaelaps mercedesae, is shaped by the parasitic life history.</title>
        <authorList>
            <person name="Dong X."/>
            <person name="Armstrong S.D."/>
            <person name="Xia D."/>
            <person name="Makepeace B.L."/>
            <person name="Darby A.C."/>
            <person name="Kadowaki T."/>
        </authorList>
    </citation>
    <scope>NUCLEOTIDE SEQUENCE [LARGE SCALE GENOMIC DNA]</scope>
    <source>
        <strain evidence="9">Wuxi-XJTLU</strain>
    </source>
</reference>
<name>A0A1V9X7A8_9ACAR</name>
<evidence type="ECO:0000256" key="3">
    <source>
        <dbReference type="ARBA" id="ARBA00022737"/>
    </source>
</evidence>
<dbReference type="GO" id="GO:0005634">
    <property type="term" value="C:nucleus"/>
    <property type="evidence" value="ECO:0007669"/>
    <property type="project" value="UniProtKB-SubCell"/>
</dbReference>
<keyword evidence="4 7" id="KW-0863">Zinc-finger</keyword>
<evidence type="ECO:0000256" key="6">
    <source>
        <dbReference type="ARBA" id="ARBA00023242"/>
    </source>
</evidence>
<dbReference type="PROSITE" id="PS50157">
    <property type="entry name" value="ZINC_FINGER_C2H2_2"/>
    <property type="match status" value="3"/>
</dbReference>
<dbReference type="GO" id="GO:0000978">
    <property type="term" value="F:RNA polymerase II cis-regulatory region sequence-specific DNA binding"/>
    <property type="evidence" value="ECO:0007669"/>
    <property type="project" value="TreeGrafter"/>
</dbReference>
<dbReference type="GO" id="GO:0008270">
    <property type="term" value="F:zinc ion binding"/>
    <property type="evidence" value="ECO:0007669"/>
    <property type="project" value="UniProtKB-KW"/>
</dbReference>
<dbReference type="AlphaFoldDB" id="A0A1V9X7A8"/>
<keyword evidence="10" id="KW-1185">Reference proteome</keyword>
<sequence length="350" mass="39656">MKPSKLLVIQVDSDGTTFYHCKYCDYRSKNHTNAKVHQRIHFNHRPHVCDSCQYASNSASNLKKHLLQHTDVTFTCAHCPYSSKSKQYLKKHMKSHTATVTSPLFGSPDTARMAITDNNCTVIKTNNHNSGHPVVELFWCALCHVYEVPPNVEGHLRSTRHTSMLSKFPHRCAHCEAGFFESTSLEIHTQLAHLADSARKSLAPGSLASSKPLHCARCSYSTASSILLEAHRSVAHDGSPSFLCGWCGQEFLLEASQREHVLQRLLLQTIEKRARLVCSFCLKTFQHKDVVRKHEAEEHSEISSADRIRCCVCRRIFRTKKSHREHFCRKRNLEEPPLLCTAQTVAASGR</sequence>
<gene>
    <name evidence="9" type="ORF">BIW11_12235</name>
</gene>
<dbReference type="EMBL" id="MNPL01020957">
    <property type="protein sequence ID" value="OQR69469.1"/>
    <property type="molecule type" value="Genomic_DNA"/>
</dbReference>